<keyword evidence="12" id="KW-1278">Translocase</keyword>
<dbReference type="PROSITE" id="PS00154">
    <property type="entry name" value="ATPASE_E1_E2"/>
    <property type="match status" value="1"/>
</dbReference>
<evidence type="ECO:0000256" key="9">
    <source>
        <dbReference type="ARBA" id="ARBA00022840"/>
    </source>
</evidence>
<evidence type="ECO:0000256" key="20">
    <source>
        <dbReference type="ARBA" id="ARBA00048599"/>
    </source>
</evidence>
<evidence type="ECO:0000313" key="25">
    <source>
        <dbReference type="Proteomes" id="UP000245942"/>
    </source>
</evidence>
<evidence type="ECO:0000313" key="24">
    <source>
        <dbReference type="EMBL" id="PWN18819.1"/>
    </source>
</evidence>
<feature type="transmembrane region" description="Helical" evidence="22">
    <location>
        <begin position="85"/>
        <end position="104"/>
    </location>
</feature>
<feature type="transmembrane region" description="Helical" evidence="22">
    <location>
        <begin position="962"/>
        <end position="983"/>
    </location>
</feature>
<dbReference type="InterPro" id="IPR008250">
    <property type="entry name" value="ATPase_P-typ_transduc_dom_A_sf"/>
</dbReference>
<dbReference type="GO" id="GO:0005886">
    <property type="term" value="C:plasma membrane"/>
    <property type="evidence" value="ECO:0007669"/>
    <property type="project" value="UniProtKB-SubCell"/>
</dbReference>
<keyword evidence="14" id="KW-0915">Sodium</keyword>
<comment type="similarity">
    <text evidence="18">Belongs to the cation transport ATPase (P-type) (TC 3.A.3) family. Type IID subfamily.</text>
</comment>
<evidence type="ECO:0000256" key="22">
    <source>
        <dbReference type="SAM" id="Phobius"/>
    </source>
</evidence>
<evidence type="ECO:0000256" key="6">
    <source>
        <dbReference type="ARBA" id="ARBA00022692"/>
    </source>
</evidence>
<dbReference type="GeneID" id="37015350"/>
<dbReference type="SMART" id="SM00831">
    <property type="entry name" value="Cation_ATPase_N"/>
    <property type="match status" value="1"/>
</dbReference>
<dbReference type="OrthoDB" id="3352408at2759"/>
<dbReference type="AlphaFoldDB" id="A0A316U073"/>
<dbReference type="Pfam" id="PF00689">
    <property type="entry name" value="Cation_ATPase_C"/>
    <property type="match status" value="1"/>
</dbReference>
<keyword evidence="10" id="KW-0460">Magnesium</keyword>
<dbReference type="PANTHER" id="PTHR42861">
    <property type="entry name" value="CALCIUM-TRANSPORTING ATPASE"/>
    <property type="match status" value="1"/>
</dbReference>
<gene>
    <name evidence="24" type="ORF">BCV69DRAFT_288315</name>
</gene>
<dbReference type="InterPro" id="IPR044492">
    <property type="entry name" value="P_typ_ATPase_HD_dom"/>
</dbReference>
<keyword evidence="15" id="KW-0406">Ion transport</keyword>
<feature type="transmembrane region" description="Helical" evidence="22">
    <location>
        <begin position="288"/>
        <end position="311"/>
    </location>
</feature>
<dbReference type="Gene3D" id="3.40.50.1000">
    <property type="entry name" value="HAD superfamily/HAD-like"/>
    <property type="match status" value="1"/>
</dbReference>
<evidence type="ECO:0000256" key="1">
    <source>
        <dbReference type="ARBA" id="ARBA00001946"/>
    </source>
</evidence>
<comment type="subcellular location">
    <subcellularLocation>
        <location evidence="2">Cell membrane</location>
        <topology evidence="2">Multi-pass membrane protein</topology>
    </subcellularLocation>
</comment>
<dbReference type="GO" id="GO:0005524">
    <property type="term" value="F:ATP binding"/>
    <property type="evidence" value="ECO:0007669"/>
    <property type="project" value="UniProtKB-KW"/>
</dbReference>
<dbReference type="FunFam" id="3.40.50.1000:FF:000047">
    <property type="entry name" value="Sodium P-type ATPase"/>
    <property type="match status" value="1"/>
</dbReference>
<dbReference type="SUPFAM" id="SSF81665">
    <property type="entry name" value="Calcium ATPase, transmembrane domain M"/>
    <property type="match status" value="1"/>
</dbReference>
<evidence type="ECO:0000256" key="16">
    <source>
        <dbReference type="ARBA" id="ARBA00023136"/>
    </source>
</evidence>
<dbReference type="NCBIfam" id="TIGR01494">
    <property type="entry name" value="ATPase_P-type"/>
    <property type="match status" value="2"/>
</dbReference>
<dbReference type="GO" id="GO:0016887">
    <property type="term" value="F:ATP hydrolysis activity"/>
    <property type="evidence" value="ECO:0007669"/>
    <property type="project" value="InterPro"/>
</dbReference>
<dbReference type="SUPFAM" id="SSF81660">
    <property type="entry name" value="Metal cation-transporting ATPase, ATP-binding domain N"/>
    <property type="match status" value="1"/>
</dbReference>
<keyword evidence="13 22" id="KW-1133">Transmembrane helix</keyword>
<evidence type="ECO:0000256" key="8">
    <source>
        <dbReference type="ARBA" id="ARBA00022741"/>
    </source>
</evidence>
<evidence type="ECO:0000256" key="10">
    <source>
        <dbReference type="ARBA" id="ARBA00022842"/>
    </source>
</evidence>
<keyword evidence="8" id="KW-0547">Nucleotide-binding</keyword>
<evidence type="ECO:0000256" key="2">
    <source>
        <dbReference type="ARBA" id="ARBA00004651"/>
    </source>
</evidence>
<accession>A0A316U073</accession>
<evidence type="ECO:0000256" key="19">
    <source>
        <dbReference type="ARBA" id="ARBA00035029"/>
    </source>
</evidence>
<dbReference type="Pfam" id="PF13246">
    <property type="entry name" value="Cation_ATPase"/>
    <property type="match status" value="1"/>
</dbReference>
<dbReference type="Gene3D" id="1.20.1110.10">
    <property type="entry name" value="Calcium-transporting ATPase, transmembrane domain"/>
    <property type="match status" value="2"/>
</dbReference>
<sequence>MEEALRAPHLYHFRAVLKALATDEEAGLHDSDVKKRHTDYGSNELESAGSASLTTIIVRQVANAMTFCLILAMAVSFGIQTWIEGGVLAAIIILNVSIGTWQEYSAEQTMDSLRNLASPTARVIRGGSAATIGANEVTIGDLLELSVGSTVPADVRLIETRDFETDEALLTGESQPIMKNAALSYGKEGGEEPEISVGDRLNLAYSSSNVTKGRALGVVVAIGMTTEVGKVAEALRGAGKGRKIREVKRNAHGKAGPHRYAQAGVLTLWDHLAHFLGLTRGTPLQRQLSWLAVLLLLCAILFTIIVFLANLGASVSPWSSSEVAIYGVATGVSIIPASLTAVLIICLSTGSRAMAKRNVIVRKLESLEALGSITDICSDKTGTLTQGRMVLRRAWVPGSGNYEVEETSEAFNPTLGKVERVSGEKREEVTTEQQSADKISSDTNFVPFLTVASLCNLATVYYDGEKREWTAHGDPTECAIQTFACRFGYSRQVLAKKGAESPRWTQICEMPFSSDLKRMAVVFKNNEEGDGKTHGFMKGAVEKVLDCCKDITTGQGVEMKSKELIDEILQKMEEIASQGLRVLAVARRDLSDEEAALGEEIERADLEHNMTFLGLVGLYDPPRPESAGAVQLCREAGIAVHMLTGDHLATASAIARQIGIVPKDDGMLSKKTADCLVMSASTFDKLSESEIDAMPVLPAVIARCTPQTKVSMIQAIHRRNRLTAMTGDGVNDAPALKMGDIGIAMGQAGSDVAKDASDLTLSDDNFASITNAISEGRRLADNIQAFVLHLLCQNICQACVLLIGLVFKDESGLSVFPLSSLEVLWVIIVTSSAPAMALGMQKARLNTMSRPPADLKRGIFTNVFFIDLVVYGLIMAALCLGTFLICQFAFGDADFGLDCNAGYNPSCQTVFQSRAATFCVMVNLSLLLAWQLVDGEASFFNGVEQGHWYSRWWYGTWGRNKLLFLIITIGIVLEFPLVFIPGLRDVVFLHTYPDWQWAVVVVATILFFAIAEGYKWIKRIYYRRRAKSTKTDEVTLQLDEAAGTEKSSA</sequence>
<feature type="transmembrane region" description="Helical" evidence="22">
    <location>
        <begin position="323"/>
        <end position="347"/>
    </location>
</feature>
<evidence type="ECO:0000256" key="3">
    <source>
        <dbReference type="ARBA" id="ARBA00022448"/>
    </source>
</evidence>
<name>A0A316U073_9BASI</name>
<dbReference type="FunFam" id="1.20.1110.10:FF:000020">
    <property type="entry name" value="Sodium ion P-type ATPase"/>
    <property type="match status" value="1"/>
</dbReference>
<dbReference type="InterPro" id="IPR001757">
    <property type="entry name" value="P_typ_ATPase"/>
</dbReference>
<dbReference type="SUPFAM" id="SSF81653">
    <property type="entry name" value="Calcium ATPase, transduction domain A"/>
    <property type="match status" value="1"/>
</dbReference>
<dbReference type="SFLD" id="SFLDG00002">
    <property type="entry name" value="C1.7:_P-type_atpase_like"/>
    <property type="match status" value="1"/>
</dbReference>
<dbReference type="GO" id="GO:0046872">
    <property type="term" value="F:metal ion binding"/>
    <property type="evidence" value="ECO:0007669"/>
    <property type="project" value="UniProtKB-KW"/>
</dbReference>
<dbReference type="InterPro" id="IPR006414">
    <property type="entry name" value="P-type_ATPase_IID"/>
</dbReference>
<dbReference type="InterPro" id="IPR059000">
    <property type="entry name" value="ATPase_P-type_domA"/>
</dbReference>
<dbReference type="InterPro" id="IPR006068">
    <property type="entry name" value="ATPase_P-typ_cation-transptr_C"/>
</dbReference>
<dbReference type="SFLD" id="SFLDF00027">
    <property type="entry name" value="p-type_atpase"/>
    <property type="match status" value="1"/>
</dbReference>
<dbReference type="Gene3D" id="2.70.150.10">
    <property type="entry name" value="Calcium-transporting ATPase, cytoplasmic transduction domain A"/>
    <property type="match status" value="1"/>
</dbReference>
<evidence type="ECO:0000256" key="15">
    <source>
        <dbReference type="ARBA" id="ARBA00023065"/>
    </source>
</evidence>
<dbReference type="GO" id="GO:0008554">
    <property type="term" value="F:P-type sodium transporter activity"/>
    <property type="evidence" value="ECO:0007669"/>
    <property type="project" value="UniProtKB-EC"/>
</dbReference>
<keyword evidence="9" id="KW-0067">ATP-binding</keyword>
<keyword evidence="7" id="KW-0479">Metal-binding</keyword>
<reference evidence="24 25" key="1">
    <citation type="journal article" date="2018" name="Mol. Biol. Evol.">
        <title>Broad Genomic Sampling Reveals a Smut Pathogenic Ancestry of the Fungal Clade Ustilaginomycotina.</title>
        <authorList>
            <person name="Kijpornyongpan T."/>
            <person name="Mondo S.J."/>
            <person name="Barry K."/>
            <person name="Sandor L."/>
            <person name="Lee J."/>
            <person name="Lipzen A."/>
            <person name="Pangilinan J."/>
            <person name="LaButti K."/>
            <person name="Hainaut M."/>
            <person name="Henrissat B."/>
            <person name="Grigoriev I.V."/>
            <person name="Spatafora J.W."/>
            <person name="Aime M.C."/>
        </authorList>
    </citation>
    <scope>NUCLEOTIDE SEQUENCE [LARGE SCALE GENOMIC DNA]</scope>
    <source>
        <strain evidence="24 25">MCA 4718</strain>
    </source>
</reference>
<feature type="transmembrane region" description="Helical" evidence="22">
    <location>
        <begin position="61"/>
        <end position="79"/>
    </location>
</feature>
<dbReference type="Pfam" id="PF00122">
    <property type="entry name" value="E1-E2_ATPase"/>
    <property type="match status" value="1"/>
</dbReference>
<proteinExistence type="inferred from homology"/>
<protein>
    <recommendedName>
        <fullName evidence="19">P-type Na(+) transporter</fullName>
        <ecNumber evidence="19">7.2.2.3</ecNumber>
    </recommendedName>
</protein>
<dbReference type="InterPro" id="IPR023298">
    <property type="entry name" value="ATPase_P-typ_TM_dom_sf"/>
</dbReference>
<feature type="transmembrane region" description="Helical" evidence="22">
    <location>
        <begin position="786"/>
        <end position="807"/>
    </location>
</feature>
<keyword evidence="25" id="KW-1185">Reference proteome</keyword>
<feature type="transmembrane region" description="Helical" evidence="22">
    <location>
        <begin position="813"/>
        <end position="838"/>
    </location>
</feature>
<dbReference type="Proteomes" id="UP000245942">
    <property type="component" value="Unassembled WGS sequence"/>
</dbReference>
<comment type="catalytic activity">
    <reaction evidence="21">
        <text>Na(+)(in) + ATP + H2O = Na(+)(out) + ADP + phosphate + H(+)</text>
        <dbReference type="Rhea" id="RHEA:14633"/>
        <dbReference type="ChEBI" id="CHEBI:15377"/>
        <dbReference type="ChEBI" id="CHEBI:15378"/>
        <dbReference type="ChEBI" id="CHEBI:29101"/>
        <dbReference type="ChEBI" id="CHEBI:30616"/>
        <dbReference type="ChEBI" id="CHEBI:43474"/>
        <dbReference type="ChEBI" id="CHEBI:456216"/>
        <dbReference type="EC" id="7.2.2.3"/>
    </reaction>
    <physiologicalReaction direction="left-to-right" evidence="21">
        <dbReference type="Rhea" id="RHEA:14634"/>
    </physiologicalReaction>
</comment>
<keyword evidence="6 22" id="KW-0812">Transmembrane</keyword>
<keyword evidence="17" id="KW-0739">Sodium transport</keyword>
<dbReference type="SUPFAM" id="SSF56784">
    <property type="entry name" value="HAD-like"/>
    <property type="match status" value="1"/>
</dbReference>
<evidence type="ECO:0000256" key="7">
    <source>
        <dbReference type="ARBA" id="ARBA00022723"/>
    </source>
</evidence>
<dbReference type="InterPro" id="IPR004014">
    <property type="entry name" value="ATPase_P-typ_cation-transptr_N"/>
</dbReference>
<comment type="cofactor">
    <cofactor evidence="1">
        <name>Mg(2+)</name>
        <dbReference type="ChEBI" id="CHEBI:18420"/>
    </cofactor>
</comment>
<dbReference type="RefSeq" id="XP_025345979.1">
    <property type="nucleotide sequence ID" value="XM_025493616.1"/>
</dbReference>
<evidence type="ECO:0000256" key="18">
    <source>
        <dbReference type="ARBA" id="ARBA00035017"/>
    </source>
</evidence>
<dbReference type="FunFam" id="3.40.1110.10:FF:000039">
    <property type="entry name" value="Sodium P-type ATPase"/>
    <property type="match status" value="1"/>
</dbReference>
<dbReference type="EC" id="7.2.2.3" evidence="19"/>
<keyword evidence="3" id="KW-0813">Transport</keyword>
<keyword evidence="16 22" id="KW-0472">Membrane</keyword>
<evidence type="ECO:0000256" key="4">
    <source>
        <dbReference type="ARBA" id="ARBA00022475"/>
    </source>
</evidence>
<evidence type="ECO:0000256" key="17">
    <source>
        <dbReference type="ARBA" id="ARBA00023201"/>
    </source>
</evidence>
<evidence type="ECO:0000256" key="13">
    <source>
        <dbReference type="ARBA" id="ARBA00022989"/>
    </source>
</evidence>
<dbReference type="InterPro" id="IPR036412">
    <property type="entry name" value="HAD-like_sf"/>
</dbReference>
<keyword evidence="5" id="KW-0633">Potassium transport</keyword>
<evidence type="ECO:0000256" key="5">
    <source>
        <dbReference type="ARBA" id="ARBA00022538"/>
    </source>
</evidence>
<comment type="catalytic activity">
    <reaction evidence="20">
        <text>K(+)(in) + ATP + H2O = K(+)(out) + ADP + phosphate + H(+)</text>
        <dbReference type="Rhea" id="RHEA:75815"/>
        <dbReference type="ChEBI" id="CHEBI:15377"/>
        <dbReference type="ChEBI" id="CHEBI:15378"/>
        <dbReference type="ChEBI" id="CHEBI:29103"/>
        <dbReference type="ChEBI" id="CHEBI:30616"/>
        <dbReference type="ChEBI" id="CHEBI:43474"/>
        <dbReference type="ChEBI" id="CHEBI:456216"/>
    </reaction>
</comment>
<dbReference type="PRINTS" id="PR00119">
    <property type="entry name" value="CATATPASE"/>
</dbReference>
<dbReference type="EMBL" id="KZ819334">
    <property type="protein sequence ID" value="PWN18819.1"/>
    <property type="molecule type" value="Genomic_DNA"/>
</dbReference>
<dbReference type="NCBIfam" id="TIGR01523">
    <property type="entry name" value="ATPase-IID_K-Na"/>
    <property type="match status" value="1"/>
</dbReference>
<evidence type="ECO:0000256" key="12">
    <source>
        <dbReference type="ARBA" id="ARBA00022967"/>
    </source>
</evidence>
<evidence type="ECO:0000256" key="11">
    <source>
        <dbReference type="ARBA" id="ARBA00022958"/>
    </source>
</evidence>
<dbReference type="SFLD" id="SFLDS00003">
    <property type="entry name" value="Haloacid_Dehalogenase"/>
    <property type="match status" value="1"/>
</dbReference>
<feature type="transmembrane region" description="Helical" evidence="22">
    <location>
        <begin position="995"/>
        <end position="1017"/>
    </location>
</feature>
<dbReference type="Pfam" id="PF00690">
    <property type="entry name" value="Cation_ATPase_N"/>
    <property type="match status" value="1"/>
</dbReference>
<dbReference type="Gene3D" id="3.40.1110.10">
    <property type="entry name" value="Calcium-transporting ATPase, cytoplasmic domain N"/>
    <property type="match status" value="1"/>
</dbReference>
<feature type="domain" description="Cation-transporting P-type ATPase N-terminal" evidence="23">
    <location>
        <begin position="7"/>
        <end position="81"/>
    </location>
</feature>
<evidence type="ECO:0000256" key="14">
    <source>
        <dbReference type="ARBA" id="ARBA00023053"/>
    </source>
</evidence>
<feature type="transmembrane region" description="Helical" evidence="22">
    <location>
        <begin position="859"/>
        <end position="890"/>
    </location>
</feature>
<feature type="transmembrane region" description="Helical" evidence="22">
    <location>
        <begin position="910"/>
        <end position="930"/>
    </location>
</feature>
<dbReference type="GO" id="GO:0006813">
    <property type="term" value="P:potassium ion transport"/>
    <property type="evidence" value="ECO:0007669"/>
    <property type="project" value="UniProtKB-KW"/>
</dbReference>
<organism evidence="24 25">
    <name type="scientific">Pseudomicrostroma glucosiphilum</name>
    <dbReference type="NCBI Taxonomy" id="1684307"/>
    <lineage>
        <taxon>Eukaryota</taxon>
        <taxon>Fungi</taxon>
        <taxon>Dikarya</taxon>
        <taxon>Basidiomycota</taxon>
        <taxon>Ustilaginomycotina</taxon>
        <taxon>Exobasidiomycetes</taxon>
        <taxon>Microstromatales</taxon>
        <taxon>Microstromatales incertae sedis</taxon>
        <taxon>Pseudomicrostroma</taxon>
    </lineage>
</organism>
<dbReference type="InterPro" id="IPR023214">
    <property type="entry name" value="HAD_sf"/>
</dbReference>
<evidence type="ECO:0000256" key="21">
    <source>
        <dbReference type="ARBA" id="ARBA00049499"/>
    </source>
</evidence>
<keyword evidence="11" id="KW-0630">Potassium</keyword>
<dbReference type="InterPro" id="IPR023299">
    <property type="entry name" value="ATPase_P-typ_cyto_dom_N"/>
</dbReference>
<dbReference type="STRING" id="1684307.A0A316U073"/>
<dbReference type="InterPro" id="IPR018303">
    <property type="entry name" value="ATPase_P-typ_P_site"/>
</dbReference>
<evidence type="ECO:0000259" key="23">
    <source>
        <dbReference type="SMART" id="SM00831"/>
    </source>
</evidence>
<keyword evidence="4" id="KW-1003">Cell membrane</keyword>